<reference evidence="2" key="1">
    <citation type="submission" date="2015-06" db="UniProtKB">
        <authorList>
            <consortium name="EnsemblPlants"/>
        </authorList>
    </citation>
    <scope>IDENTIFICATION</scope>
</reference>
<protein>
    <submittedName>
        <fullName evidence="2">Uncharacterized protein</fullName>
    </submittedName>
</protein>
<dbReference type="AlphaFoldDB" id="I1QKN2"/>
<dbReference type="Proteomes" id="UP000007306">
    <property type="component" value="Unassembled WGS sequence"/>
</dbReference>
<organism evidence="2 3">
    <name type="scientific">Oryza glaberrima</name>
    <name type="common">African rice</name>
    <dbReference type="NCBI Taxonomy" id="4538"/>
    <lineage>
        <taxon>Eukaryota</taxon>
        <taxon>Viridiplantae</taxon>
        <taxon>Streptophyta</taxon>
        <taxon>Embryophyta</taxon>
        <taxon>Tracheophyta</taxon>
        <taxon>Spermatophyta</taxon>
        <taxon>Magnoliopsida</taxon>
        <taxon>Liliopsida</taxon>
        <taxon>Poales</taxon>
        <taxon>Poaceae</taxon>
        <taxon>BOP clade</taxon>
        <taxon>Oryzoideae</taxon>
        <taxon>Oryzeae</taxon>
        <taxon>Oryzinae</taxon>
        <taxon>Oryza</taxon>
    </lineage>
</organism>
<reference evidence="3" key="2">
    <citation type="submission" date="2018-04" db="EMBL/GenBank/DDBJ databases">
        <title>OglaRS2 (Oryza glaberrima Reference Sequence Version 2).</title>
        <authorList>
            <person name="Zhang J."/>
            <person name="Kudrna D."/>
            <person name="Lee S."/>
            <person name="Talag J."/>
            <person name="Rajasekar S."/>
            <person name="Wing R.A."/>
        </authorList>
    </citation>
    <scope>NUCLEOTIDE SEQUENCE [LARGE SCALE GENOMIC DNA]</scope>
    <source>
        <strain evidence="3">cv. IRGC 96717</strain>
    </source>
</reference>
<dbReference type="Gramene" id="ORGLA08G0198300.1">
    <property type="protein sequence ID" value="ORGLA08G0198300.1"/>
    <property type="gene ID" value="ORGLA08G0198300"/>
</dbReference>
<feature type="region of interest" description="Disordered" evidence="1">
    <location>
        <begin position="1"/>
        <end position="25"/>
    </location>
</feature>
<name>I1QKN2_ORYGL</name>
<keyword evidence="3" id="KW-1185">Reference proteome</keyword>
<proteinExistence type="predicted"/>
<dbReference type="HOGENOM" id="CLU_2403258_0_0_1"/>
<evidence type="ECO:0000256" key="1">
    <source>
        <dbReference type="SAM" id="MobiDB-lite"/>
    </source>
</evidence>
<sequence length="93" mass="9911">MGHRAIAGPMASKLGGPRRLLWPSRGRTGPSEAVLLWAGCRGEPVLAESSFFGMHSRDPSPRIILGSWSSPWVSADSVEGTHAIRQQAPHGQG</sequence>
<accession>I1QKN2</accession>
<evidence type="ECO:0000313" key="2">
    <source>
        <dbReference type="EnsemblPlants" id="ORGLA08G0198300.1"/>
    </source>
</evidence>
<dbReference type="EnsemblPlants" id="ORGLA08G0198300.1">
    <property type="protein sequence ID" value="ORGLA08G0198300.1"/>
    <property type="gene ID" value="ORGLA08G0198300"/>
</dbReference>
<evidence type="ECO:0000313" key="3">
    <source>
        <dbReference type="Proteomes" id="UP000007306"/>
    </source>
</evidence>